<evidence type="ECO:0000313" key="19">
    <source>
        <dbReference type="Proteomes" id="UP001065549"/>
    </source>
</evidence>
<dbReference type="SUPFAM" id="SSF50249">
    <property type="entry name" value="Nucleic acid-binding proteins"/>
    <property type="match status" value="1"/>
</dbReference>
<name>A0A9J6QPS3_9FIRM</name>
<dbReference type="EMBL" id="JAOSHN010000002">
    <property type="protein sequence ID" value="MCU7377994.1"/>
    <property type="molecule type" value="Genomic_DNA"/>
</dbReference>
<dbReference type="GO" id="GO:0005524">
    <property type="term" value="F:ATP binding"/>
    <property type="evidence" value="ECO:0007669"/>
    <property type="project" value="UniProtKB-KW"/>
</dbReference>
<keyword evidence="3 15" id="KW-0547">Nucleotide-binding</keyword>
<dbReference type="NCBIfam" id="NF008165">
    <property type="entry name" value="PRK10917.1-3"/>
    <property type="match status" value="1"/>
</dbReference>
<organism evidence="18 19">
    <name type="scientific">Hominibacterium faecale</name>
    <dbReference type="NCBI Taxonomy" id="2839743"/>
    <lineage>
        <taxon>Bacteria</taxon>
        <taxon>Bacillati</taxon>
        <taxon>Bacillota</taxon>
        <taxon>Clostridia</taxon>
        <taxon>Peptostreptococcales</taxon>
        <taxon>Anaerovoracaceae</taxon>
        <taxon>Hominibacterium</taxon>
    </lineage>
</organism>
<dbReference type="InterPro" id="IPR004609">
    <property type="entry name" value="ATP-dep_DNA_helicase_RecG"/>
</dbReference>
<evidence type="ECO:0000256" key="15">
    <source>
        <dbReference type="RuleBase" id="RU363016"/>
    </source>
</evidence>
<dbReference type="RefSeq" id="WP_148395268.1">
    <property type="nucleotide sequence ID" value="NZ_JAJAGH010000006.1"/>
</dbReference>
<evidence type="ECO:0000256" key="9">
    <source>
        <dbReference type="ARBA" id="ARBA00023172"/>
    </source>
</evidence>
<keyword evidence="8" id="KW-0238">DNA-binding</keyword>
<comment type="similarity">
    <text evidence="1 15">Belongs to the helicase family. RecG subfamily.</text>
</comment>
<gene>
    <name evidence="18" type="primary">recG</name>
    <name evidence="18" type="ORF">OBO34_06465</name>
</gene>
<sequence length="680" mass="76520">MELFQEVTALKGIGPKKAQALEKLKIRTIGDLLAFFPRDYEDRRSFCVIKDLKQDKPAFIRATVKLVVKDPFRKGRKQILRLLVSDDSGQMEVLFFNARYLADTFKVGKQFDFFGKPSVNYGKMQMIHPDFSVSEKAQMQGILPVYPLTAGISQKEMRTWQRMALESVDGIEEYLPEDLVRRNRLCDLRYAVANVHFPKERQPLLQGKYRLIFDELLALQTGLLASRQKSTRGQKGLIFSKDADVKPYIHSLAYDLTEAQKSVVGEILKDLESGMIMNRLVQGDVGSGKTVVAEIALYKAVRSGFQGAMMAPTELLAKQHFAGLSKNFAAHGIKVGMLTGSMTAREKREVLEALSTGEIEILVGTHAIIQPDVSFKNLGLVITDEQHRFGVKQRNALSEKGNNPHVLVMTATPIPRTLAVILYGDLDVSAIDELPPGRQRIITRAVDETRRHTCYDFVEKELEKGRQAYVVAPLIDESEVLDVKSAEELYQELKERFPGQEVALLHGAMKQQQKDLIMTQFYENKIQLLVSTVVIEVGINVPNATMMVIENAERFGLAQLHQLRGRVGRGSHQSYCMLITKESSEVAKQRAQIMVDSQDGFYIAEQDLALRGPGEIFGTRQHGVPDLLIADLAKHAKILIEVKKEADLIIDEDPYLLSEKYVGLKKRIINLFGDDFSLKL</sequence>
<dbReference type="InterPro" id="IPR027417">
    <property type="entry name" value="P-loop_NTPase"/>
</dbReference>
<dbReference type="SMART" id="SM00490">
    <property type="entry name" value="HELICc"/>
    <property type="match status" value="1"/>
</dbReference>
<dbReference type="CDD" id="cd17992">
    <property type="entry name" value="DEXHc_RecG"/>
    <property type="match status" value="1"/>
</dbReference>
<dbReference type="Pfam" id="PF19833">
    <property type="entry name" value="RecG_dom3_C"/>
    <property type="match status" value="1"/>
</dbReference>
<evidence type="ECO:0000256" key="10">
    <source>
        <dbReference type="ARBA" id="ARBA00023204"/>
    </source>
</evidence>
<keyword evidence="7 15" id="KW-0067">ATP-binding</keyword>
<dbReference type="InterPro" id="IPR045562">
    <property type="entry name" value="RecG_dom3_C"/>
</dbReference>
<dbReference type="GO" id="GO:0003677">
    <property type="term" value="F:DNA binding"/>
    <property type="evidence" value="ECO:0007669"/>
    <property type="project" value="UniProtKB-KW"/>
</dbReference>
<evidence type="ECO:0000256" key="13">
    <source>
        <dbReference type="ARBA" id="ARBA00034808"/>
    </source>
</evidence>
<dbReference type="Gene3D" id="3.40.50.300">
    <property type="entry name" value="P-loop containing nucleotide triphosphate hydrolases"/>
    <property type="match status" value="2"/>
</dbReference>
<dbReference type="NCBIfam" id="TIGR00643">
    <property type="entry name" value="recG"/>
    <property type="match status" value="1"/>
</dbReference>
<evidence type="ECO:0000256" key="1">
    <source>
        <dbReference type="ARBA" id="ARBA00007504"/>
    </source>
</evidence>
<dbReference type="Proteomes" id="UP001065549">
    <property type="component" value="Unassembled WGS sequence"/>
</dbReference>
<dbReference type="InterPro" id="IPR047112">
    <property type="entry name" value="RecG/Mfd"/>
</dbReference>
<dbReference type="InterPro" id="IPR011545">
    <property type="entry name" value="DEAD/DEAH_box_helicase_dom"/>
</dbReference>
<keyword evidence="11" id="KW-0413">Isomerase</keyword>
<dbReference type="PROSITE" id="PS51194">
    <property type="entry name" value="HELICASE_CTER"/>
    <property type="match status" value="1"/>
</dbReference>
<comment type="catalytic activity">
    <reaction evidence="14 15">
        <text>ATP + H2O = ADP + phosphate + H(+)</text>
        <dbReference type="Rhea" id="RHEA:13065"/>
        <dbReference type="ChEBI" id="CHEBI:15377"/>
        <dbReference type="ChEBI" id="CHEBI:15378"/>
        <dbReference type="ChEBI" id="CHEBI:30616"/>
        <dbReference type="ChEBI" id="CHEBI:43474"/>
        <dbReference type="ChEBI" id="CHEBI:456216"/>
        <dbReference type="EC" id="5.6.2.4"/>
    </reaction>
</comment>
<keyword evidence="4 15" id="KW-0227">DNA damage</keyword>
<keyword evidence="6 15" id="KW-0347">Helicase</keyword>
<dbReference type="GO" id="GO:0043138">
    <property type="term" value="F:3'-5' DNA helicase activity"/>
    <property type="evidence" value="ECO:0007669"/>
    <property type="project" value="UniProtKB-EC"/>
</dbReference>
<keyword evidence="5 15" id="KW-0378">Hydrolase</keyword>
<dbReference type="PANTHER" id="PTHR47964:SF1">
    <property type="entry name" value="ATP-DEPENDENT DNA HELICASE HOMOLOG RECG, CHLOROPLASTIC"/>
    <property type="match status" value="1"/>
</dbReference>
<evidence type="ECO:0000256" key="3">
    <source>
        <dbReference type="ARBA" id="ARBA00022741"/>
    </source>
</evidence>
<accession>A0A9J6QPS3</accession>
<dbReference type="PROSITE" id="PS51192">
    <property type="entry name" value="HELICASE_ATP_BIND_1"/>
    <property type="match status" value="1"/>
</dbReference>
<dbReference type="InterPro" id="IPR014001">
    <property type="entry name" value="Helicase_ATP-bd"/>
</dbReference>
<evidence type="ECO:0000256" key="5">
    <source>
        <dbReference type="ARBA" id="ARBA00022801"/>
    </source>
</evidence>
<evidence type="ECO:0000256" key="12">
    <source>
        <dbReference type="ARBA" id="ARBA00034617"/>
    </source>
</evidence>
<dbReference type="InterPro" id="IPR033454">
    <property type="entry name" value="RecG_wedge"/>
</dbReference>
<evidence type="ECO:0000256" key="4">
    <source>
        <dbReference type="ARBA" id="ARBA00022763"/>
    </source>
</evidence>
<evidence type="ECO:0000256" key="6">
    <source>
        <dbReference type="ARBA" id="ARBA00022806"/>
    </source>
</evidence>
<evidence type="ECO:0000256" key="14">
    <source>
        <dbReference type="ARBA" id="ARBA00048988"/>
    </source>
</evidence>
<dbReference type="EC" id="5.6.2.4" evidence="13 15"/>
<comment type="function">
    <text evidence="15">Plays a critical role in recombination and DNA repair. Helps process Holliday junction intermediates to mature products by catalyzing branch migration. Has replication fork regression activity, unwinds stalled or blocked replication forks to make a HJ that can be resolved. Has a DNA unwinding activity characteristic of a DNA helicase with 3'-5' polarity.</text>
</comment>
<protein>
    <recommendedName>
        <fullName evidence="2 15">ATP-dependent DNA helicase RecG</fullName>
        <ecNumber evidence="13 15">5.6.2.4</ecNumber>
    </recommendedName>
</protein>
<dbReference type="GO" id="GO:0006281">
    <property type="term" value="P:DNA repair"/>
    <property type="evidence" value="ECO:0007669"/>
    <property type="project" value="UniProtKB-UniRule"/>
</dbReference>
<keyword evidence="10 15" id="KW-0234">DNA repair</keyword>
<dbReference type="InterPro" id="IPR001650">
    <property type="entry name" value="Helicase_C-like"/>
</dbReference>
<dbReference type="PANTHER" id="PTHR47964">
    <property type="entry name" value="ATP-DEPENDENT DNA HELICASE HOMOLOG RECG, CHLOROPLASTIC"/>
    <property type="match status" value="1"/>
</dbReference>
<feature type="domain" description="Helicase ATP-binding" evidence="16">
    <location>
        <begin position="270"/>
        <end position="431"/>
    </location>
</feature>
<comment type="caution">
    <text evidence="18">The sequence shown here is derived from an EMBL/GenBank/DDBJ whole genome shotgun (WGS) entry which is preliminary data.</text>
</comment>
<dbReference type="SUPFAM" id="SSF52540">
    <property type="entry name" value="P-loop containing nucleoside triphosphate hydrolases"/>
    <property type="match status" value="2"/>
</dbReference>
<dbReference type="AlphaFoldDB" id="A0A9J6QPS3"/>
<evidence type="ECO:0000259" key="16">
    <source>
        <dbReference type="PROSITE" id="PS51192"/>
    </source>
</evidence>
<evidence type="ECO:0000256" key="2">
    <source>
        <dbReference type="ARBA" id="ARBA00017846"/>
    </source>
</evidence>
<dbReference type="CDD" id="cd04488">
    <property type="entry name" value="RecG_wedge_OBF"/>
    <property type="match status" value="1"/>
</dbReference>
<dbReference type="SMART" id="SM00487">
    <property type="entry name" value="DEXDc"/>
    <property type="match status" value="1"/>
</dbReference>
<dbReference type="GO" id="GO:0016787">
    <property type="term" value="F:hydrolase activity"/>
    <property type="evidence" value="ECO:0007669"/>
    <property type="project" value="UniProtKB-KW"/>
</dbReference>
<comment type="catalytic activity">
    <reaction evidence="12 15">
        <text>Couples ATP hydrolysis with the unwinding of duplex DNA by translocating in the 3'-5' direction.</text>
        <dbReference type="EC" id="5.6.2.4"/>
    </reaction>
</comment>
<evidence type="ECO:0000259" key="17">
    <source>
        <dbReference type="PROSITE" id="PS51194"/>
    </source>
</evidence>
<dbReference type="CDD" id="cd18811">
    <property type="entry name" value="SF2_C_RecG"/>
    <property type="match status" value="1"/>
</dbReference>
<dbReference type="Pfam" id="PF17191">
    <property type="entry name" value="RecG_wedge"/>
    <property type="match status" value="1"/>
</dbReference>
<dbReference type="GO" id="GO:0006310">
    <property type="term" value="P:DNA recombination"/>
    <property type="evidence" value="ECO:0007669"/>
    <property type="project" value="UniProtKB-UniRule"/>
</dbReference>
<dbReference type="Gene3D" id="2.40.50.140">
    <property type="entry name" value="Nucleic acid-binding proteins"/>
    <property type="match status" value="1"/>
</dbReference>
<evidence type="ECO:0000256" key="8">
    <source>
        <dbReference type="ARBA" id="ARBA00023125"/>
    </source>
</evidence>
<keyword evidence="9 15" id="KW-0233">DNA recombination</keyword>
<dbReference type="Pfam" id="PF00271">
    <property type="entry name" value="Helicase_C"/>
    <property type="match status" value="1"/>
</dbReference>
<dbReference type="NCBIfam" id="NF008168">
    <property type="entry name" value="PRK10917.2-2"/>
    <property type="match status" value="1"/>
</dbReference>
<proteinExistence type="inferred from homology"/>
<dbReference type="InterPro" id="IPR012340">
    <property type="entry name" value="NA-bd_OB-fold"/>
</dbReference>
<evidence type="ECO:0000256" key="11">
    <source>
        <dbReference type="ARBA" id="ARBA00023235"/>
    </source>
</evidence>
<feature type="domain" description="Helicase C-terminal" evidence="17">
    <location>
        <begin position="464"/>
        <end position="609"/>
    </location>
</feature>
<evidence type="ECO:0000313" key="18">
    <source>
        <dbReference type="EMBL" id="MCU7377994.1"/>
    </source>
</evidence>
<evidence type="ECO:0000256" key="7">
    <source>
        <dbReference type="ARBA" id="ARBA00022840"/>
    </source>
</evidence>
<keyword evidence="19" id="KW-1185">Reference proteome</keyword>
<reference evidence="18" key="1">
    <citation type="submission" date="2022-09" db="EMBL/GenBank/DDBJ databases">
        <title>Culturomic study of gut microbiota in children with autism spectrum disorder.</title>
        <authorList>
            <person name="Efimov B.A."/>
            <person name="Chaplin A.V."/>
            <person name="Sokolova S.R."/>
            <person name="Pikina A.P."/>
            <person name="Korzhanova M."/>
            <person name="Belova V."/>
            <person name="Korostin D."/>
        </authorList>
    </citation>
    <scope>NUCLEOTIDE SEQUENCE</scope>
    <source>
        <strain evidence="18">ASD5510</strain>
    </source>
</reference>
<dbReference type="Pfam" id="PF00270">
    <property type="entry name" value="DEAD"/>
    <property type="match status" value="1"/>
</dbReference>